<proteinExistence type="inferred from homology"/>
<evidence type="ECO:0000256" key="1">
    <source>
        <dbReference type="ARBA" id="ARBA00001947"/>
    </source>
</evidence>
<dbReference type="Proteomes" id="UP000805614">
    <property type="component" value="Unassembled WGS sequence"/>
</dbReference>
<protein>
    <submittedName>
        <fullName evidence="7">Adenosine deaminase</fullName>
        <ecNumber evidence="7">3.5.4.4</ecNumber>
    </submittedName>
</protein>
<keyword evidence="4 7" id="KW-0378">Hydrolase</keyword>
<evidence type="ECO:0000256" key="5">
    <source>
        <dbReference type="ARBA" id="ARBA00022833"/>
    </source>
</evidence>
<dbReference type="PANTHER" id="PTHR43114:SF6">
    <property type="entry name" value="ADENINE DEAMINASE"/>
    <property type="match status" value="1"/>
</dbReference>
<dbReference type="Pfam" id="PF00962">
    <property type="entry name" value="A_deaminase"/>
    <property type="match status" value="1"/>
</dbReference>
<dbReference type="InterPro" id="IPR032466">
    <property type="entry name" value="Metal_Hydrolase"/>
</dbReference>
<dbReference type="InterPro" id="IPR006330">
    <property type="entry name" value="Ado/ade_deaminase"/>
</dbReference>
<comment type="cofactor">
    <cofactor evidence="1">
        <name>Zn(2+)</name>
        <dbReference type="ChEBI" id="CHEBI:29105"/>
    </cofactor>
</comment>
<dbReference type="NCBIfam" id="TIGR01430">
    <property type="entry name" value="aden_deam"/>
    <property type="match status" value="1"/>
</dbReference>
<dbReference type="PROSITE" id="PS00485">
    <property type="entry name" value="A_DEAMINASE"/>
    <property type="match status" value="1"/>
</dbReference>
<gene>
    <name evidence="7" type="primary">add</name>
    <name evidence="7" type="ORF">HKK74_29875</name>
</gene>
<evidence type="ECO:0000313" key="7">
    <source>
        <dbReference type="EMBL" id="MBC6469668.1"/>
    </source>
</evidence>
<evidence type="ECO:0000256" key="4">
    <source>
        <dbReference type="ARBA" id="ARBA00022801"/>
    </source>
</evidence>
<evidence type="ECO:0000259" key="6">
    <source>
        <dbReference type="Pfam" id="PF00962"/>
    </source>
</evidence>
<comment type="similarity">
    <text evidence="2">Belongs to the metallo-dependent hydrolases superfamily. Adenosine and AMP deaminases family.</text>
</comment>
<dbReference type="GO" id="GO:0016787">
    <property type="term" value="F:hydrolase activity"/>
    <property type="evidence" value="ECO:0007669"/>
    <property type="project" value="UniProtKB-KW"/>
</dbReference>
<accession>A0ABR7LY97</accession>
<dbReference type="RefSeq" id="WP_187246718.1">
    <property type="nucleotide sequence ID" value="NZ_BAAAOK010000006.1"/>
</dbReference>
<keyword evidence="3" id="KW-0479">Metal-binding</keyword>
<dbReference type="InterPro" id="IPR001365">
    <property type="entry name" value="A_deaminase_dom"/>
</dbReference>
<dbReference type="SUPFAM" id="SSF51556">
    <property type="entry name" value="Metallo-dependent hydrolases"/>
    <property type="match status" value="1"/>
</dbReference>
<dbReference type="EC" id="3.5.4.4" evidence="7"/>
<dbReference type="InterPro" id="IPR006650">
    <property type="entry name" value="A/AMP_deam_AS"/>
</dbReference>
<evidence type="ECO:0000256" key="2">
    <source>
        <dbReference type="ARBA" id="ARBA00006676"/>
    </source>
</evidence>
<reference evidence="7 8" key="1">
    <citation type="submission" date="2020-06" db="EMBL/GenBank/DDBJ databases">
        <title>Actinomadura xiongansis sp. nov., isolated from soil of Baiyangdian.</title>
        <authorList>
            <person name="Zhang X."/>
        </authorList>
    </citation>
    <scope>NUCLEOTIDE SEQUENCE [LARGE SCALE GENOMIC DNA]</scope>
    <source>
        <strain evidence="7 8">HBUM206468</strain>
    </source>
</reference>
<evidence type="ECO:0000256" key="3">
    <source>
        <dbReference type="ARBA" id="ARBA00022723"/>
    </source>
</evidence>
<sequence>MREVRDLKALPKAHVHLHLDGAMRRETLADLAEAAGITAVLPRGYGSFAAFMETITTAARCLRTAADAERLVDEVVEDAGRAGAVWVEPSMWPGLFGGRLGSDAEAVDIVLAAGREAVRHHGVGFGLIVAANRDRGPADALAVARLAASRAADGVVGFGLDGDETAAPGAWFAEAFAVARAAGLRVVPHAGELAGPESVREALDVLGADRIMHGVGAVREPALVDRLAETGTPLDVCLTSNVMLGVVPSIDRHPLPVLLAAGVSCSVNADDPLLFDTDLLAEYETARSELGLIDEQLAAVAGTSLRHSGAPRDLVDRALAEIDAWLHGDERGQA</sequence>
<keyword evidence="8" id="KW-1185">Reference proteome</keyword>
<name>A0ABR7LY97_9ACTN</name>
<dbReference type="EMBL" id="JABVEC010000030">
    <property type="protein sequence ID" value="MBC6469668.1"/>
    <property type="molecule type" value="Genomic_DNA"/>
</dbReference>
<evidence type="ECO:0000313" key="8">
    <source>
        <dbReference type="Proteomes" id="UP000805614"/>
    </source>
</evidence>
<feature type="domain" description="Adenosine deaminase" evidence="6">
    <location>
        <begin position="11"/>
        <end position="324"/>
    </location>
</feature>
<comment type="caution">
    <text evidence="7">The sequence shown here is derived from an EMBL/GenBank/DDBJ whole genome shotgun (WGS) entry which is preliminary data.</text>
</comment>
<organism evidence="7 8">
    <name type="scientific">Actinomadura alba</name>
    <dbReference type="NCBI Taxonomy" id="406431"/>
    <lineage>
        <taxon>Bacteria</taxon>
        <taxon>Bacillati</taxon>
        <taxon>Actinomycetota</taxon>
        <taxon>Actinomycetes</taxon>
        <taxon>Streptosporangiales</taxon>
        <taxon>Thermomonosporaceae</taxon>
        <taxon>Actinomadura</taxon>
    </lineage>
</organism>
<dbReference type="PANTHER" id="PTHR43114">
    <property type="entry name" value="ADENINE DEAMINASE"/>
    <property type="match status" value="1"/>
</dbReference>
<dbReference type="Gene3D" id="3.20.20.140">
    <property type="entry name" value="Metal-dependent hydrolases"/>
    <property type="match status" value="1"/>
</dbReference>
<keyword evidence="5" id="KW-0862">Zinc</keyword>